<name>A0A0E9PFZ0_ANGAN</name>
<sequence>MITHLGTAPTLCDVFAIIF</sequence>
<accession>A0A0E9PFZ0</accession>
<reference evidence="1" key="1">
    <citation type="submission" date="2014-11" db="EMBL/GenBank/DDBJ databases">
        <authorList>
            <person name="Amaro Gonzalez C."/>
        </authorList>
    </citation>
    <scope>NUCLEOTIDE SEQUENCE</scope>
</reference>
<evidence type="ECO:0000313" key="1">
    <source>
        <dbReference type="EMBL" id="JAH02743.1"/>
    </source>
</evidence>
<organism evidence="1">
    <name type="scientific">Anguilla anguilla</name>
    <name type="common">European freshwater eel</name>
    <name type="synonym">Muraena anguilla</name>
    <dbReference type="NCBI Taxonomy" id="7936"/>
    <lineage>
        <taxon>Eukaryota</taxon>
        <taxon>Metazoa</taxon>
        <taxon>Chordata</taxon>
        <taxon>Craniata</taxon>
        <taxon>Vertebrata</taxon>
        <taxon>Euteleostomi</taxon>
        <taxon>Actinopterygii</taxon>
        <taxon>Neopterygii</taxon>
        <taxon>Teleostei</taxon>
        <taxon>Anguilliformes</taxon>
        <taxon>Anguillidae</taxon>
        <taxon>Anguilla</taxon>
    </lineage>
</organism>
<protein>
    <submittedName>
        <fullName evidence="1">Uncharacterized protein</fullName>
    </submittedName>
</protein>
<reference evidence="1" key="2">
    <citation type="journal article" date="2015" name="Fish Shellfish Immunol.">
        <title>Early steps in the European eel (Anguilla anguilla)-Vibrio vulnificus interaction in the gills: Role of the RtxA13 toxin.</title>
        <authorList>
            <person name="Callol A."/>
            <person name="Pajuelo D."/>
            <person name="Ebbesson L."/>
            <person name="Teles M."/>
            <person name="MacKenzie S."/>
            <person name="Amaro C."/>
        </authorList>
    </citation>
    <scope>NUCLEOTIDE SEQUENCE</scope>
</reference>
<dbReference type="EMBL" id="GBXM01105834">
    <property type="protein sequence ID" value="JAH02743.1"/>
    <property type="molecule type" value="Transcribed_RNA"/>
</dbReference>
<dbReference type="AlphaFoldDB" id="A0A0E9PFZ0"/>
<proteinExistence type="predicted"/>